<feature type="domain" description="ENPP1-3/EXOG-like endonuclease/phosphodiesterase" evidence="5">
    <location>
        <begin position="90"/>
        <end position="311"/>
    </location>
</feature>
<keyword evidence="3" id="KW-0479">Metal-binding</keyword>
<keyword evidence="8" id="KW-1185">Reference proteome</keyword>
<dbReference type="RefSeq" id="XP_028880130.1">
    <property type="nucleotide sequence ID" value="XM_029028427.1"/>
</dbReference>
<dbReference type="GO" id="GO:0004521">
    <property type="term" value="F:RNA endonuclease activity"/>
    <property type="evidence" value="ECO:0007669"/>
    <property type="project" value="TreeGrafter"/>
</dbReference>
<dbReference type="InterPro" id="IPR040255">
    <property type="entry name" value="Non-specific_endonuclease"/>
</dbReference>
<dbReference type="GO" id="GO:0005743">
    <property type="term" value="C:mitochondrial inner membrane"/>
    <property type="evidence" value="ECO:0007669"/>
    <property type="project" value="TreeGrafter"/>
</dbReference>
<keyword evidence="4" id="KW-1133">Transmembrane helix</keyword>
<evidence type="ECO:0000313" key="8">
    <source>
        <dbReference type="Proteomes" id="UP000192257"/>
    </source>
</evidence>
<dbReference type="Pfam" id="PF01223">
    <property type="entry name" value="Endonuclease_NS"/>
    <property type="match status" value="1"/>
</dbReference>
<gene>
    <name evidence="7" type="ORF">TM35_000301040</name>
</gene>
<feature type="transmembrane region" description="Helical" evidence="4">
    <location>
        <begin position="12"/>
        <end position="31"/>
    </location>
</feature>
<dbReference type="Gene3D" id="3.40.570.10">
    <property type="entry name" value="Extracellular Endonuclease, subunit A"/>
    <property type="match status" value="1"/>
</dbReference>
<dbReference type="PANTHER" id="PTHR13966:SF5">
    <property type="entry name" value="ENDONUCLEASE G, MITOCHONDRIAL"/>
    <property type="match status" value="1"/>
</dbReference>
<keyword evidence="7" id="KW-0540">Nuclease</keyword>
<keyword evidence="7" id="KW-0378">Hydrolase</keyword>
<evidence type="ECO:0000313" key="7">
    <source>
        <dbReference type="EMBL" id="ORC86064.1"/>
    </source>
</evidence>
<dbReference type="VEuPathDB" id="TriTrypDB:TM35_000301040"/>
<feature type="non-terminal residue" evidence="7">
    <location>
        <position position="1"/>
    </location>
</feature>
<dbReference type="GO" id="GO:0003676">
    <property type="term" value="F:nucleic acid binding"/>
    <property type="evidence" value="ECO:0007669"/>
    <property type="project" value="InterPro"/>
</dbReference>
<dbReference type="SUPFAM" id="SSF54060">
    <property type="entry name" value="His-Me finger endonucleases"/>
    <property type="match status" value="1"/>
</dbReference>
<dbReference type="InterPro" id="IPR044929">
    <property type="entry name" value="DNA/RNA_non-sp_Endonuclease_sf"/>
</dbReference>
<dbReference type="Proteomes" id="UP000192257">
    <property type="component" value="Unassembled WGS sequence"/>
</dbReference>
<sequence>DAIFYSCDPATVGFLATLSYITGVASALWLWPKLKLVIEAGRCFWSYKFRNPTWLEPLHLRNARGALMGIGKFTNISSEENRNTLLLLSRSNYALLYDTKLRMPLWCGFYLTQSQVKAARRYPRFCVCLMDRTLPEEARVTSTEMQRRNFDKGHMVPHASVASCNRSRIESSLLSSFVLQHKCVNRGVWKRLEHLSRSYVMGKSSNDFDKKKKNKKKNDENFLFSLMNPSKRKGPRCLAVSTGVLFSKEKKTLDYLFQTEKEKKTILVPDELYLALWDVHSQKHVSFIIPNDETVVTMSTKNNFSTGKRKRCLNETSIQVVKEMGLQHQKRVLKGIKKTNNESSFFELNRFRVELEELEQRITISEGLIAEKLFPFSTHRKTLYSSREINKANEQRTTLLCEMSRVELFPLQKRNQALRKKILRVLQPQFFMMWVRGRRVKA</sequence>
<organism evidence="7 8">
    <name type="scientific">Trypanosoma theileri</name>
    <dbReference type="NCBI Taxonomy" id="67003"/>
    <lineage>
        <taxon>Eukaryota</taxon>
        <taxon>Discoba</taxon>
        <taxon>Euglenozoa</taxon>
        <taxon>Kinetoplastea</taxon>
        <taxon>Metakinetoplastina</taxon>
        <taxon>Trypanosomatida</taxon>
        <taxon>Trypanosomatidae</taxon>
        <taxon>Trypanosoma</taxon>
    </lineage>
</organism>
<dbReference type="GeneID" id="39988207"/>
<dbReference type="GO" id="GO:0000014">
    <property type="term" value="F:single-stranded DNA endodeoxyribonuclease activity"/>
    <property type="evidence" value="ECO:0007669"/>
    <property type="project" value="TreeGrafter"/>
</dbReference>
<evidence type="ECO:0000256" key="2">
    <source>
        <dbReference type="PIRSR" id="PIRSR640255-1"/>
    </source>
</evidence>
<feature type="binding site" evidence="3">
    <location>
        <position position="185"/>
    </location>
    <ligand>
        <name>Mg(2+)</name>
        <dbReference type="ChEBI" id="CHEBI:18420"/>
        <note>catalytic</note>
    </ligand>
</feature>
<dbReference type="InterPro" id="IPR001604">
    <property type="entry name" value="Endo_G_ENPP1-like_dom"/>
</dbReference>
<protein>
    <submittedName>
        <fullName evidence="7">Putative DNA/RNA non-specific endonuclease protein-like</fullName>
    </submittedName>
</protein>
<dbReference type="GO" id="GO:0005634">
    <property type="term" value="C:nucleus"/>
    <property type="evidence" value="ECO:0007669"/>
    <property type="project" value="TreeGrafter"/>
</dbReference>
<reference evidence="7 8" key="1">
    <citation type="submission" date="2017-03" db="EMBL/GenBank/DDBJ databases">
        <title>An alternative strategy for trypanosome survival in the mammalian bloodstream revealed through genome and transcriptome analysis of the ubiquitous bovine parasite Trypanosoma (Megatrypanum) theileri.</title>
        <authorList>
            <person name="Kelly S."/>
            <person name="Ivens A."/>
            <person name="Mott A."/>
            <person name="O'Neill E."/>
            <person name="Emms D."/>
            <person name="Macleod O."/>
            <person name="Voorheis P."/>
            <person name="Matthews J."/>
            <person name="Matthews K."/>
            <person name="Carrington M."/>
        </authorList>
    </citation>
    <scope>NUCLEOTIDE SEQUENCE [LARGE SCALE GENOMIC DNA]</scope>
    <source>
        <strain evidence="7">Edinburgh</strain>
    </source>
</reference>
<dbReference type="SMART" id="SM00477">
    <property type="entry name" value="NUC"/>
    <property type="match status" value="1"/>
</dbReference>
<keyword evidence="7" id="KW-0255">Endonuclease</keyword>
<evidence type="ECO:0000256" key="4">
    <source>
        <dbReference type="SAM" id="Phobius"/>
    </source>
</evidence>
<evidence type="ECO:0000259" key="5">
    <source>
        <dbReference type="SMART" id="SM00477"/>
    </source>
</evidence>
<name>A0A1X0NMX5_9TRYP</name>
<accession>A0A1X0NMX5</accession>
<proteinExistence type="inferred from homology"/>
<feature type="domain" description="DNA/RNA non-specific endonuclease/pyrophosphatase/phosphodiesterase" evidence="6">
    <location>
        <begin position="89"/>
        <end position="311"/>
    </location>
</feature>
<keyword evidence="4" id="KW-0812">Transmembrane</keyword>
<dbReference type="STRING" id="67003.A0A1X0NMX5"/>
<keyword evidence="4" id="KW-0472">Membrane</keyword>
<dbReference type="InterPro" id="IPR044925">
    <property type="entry name" value="His-Me_finger_sf"/>
</dbReference>
<evidence type="ECO:0000256" key="3">
    <source>
        <dbReference type="PIRSR" id="PIRSR640255-2"/>
    </source>
</evidence>
<dbReference type="PANTHER" id="PTHR13966">
    <property type="entry name" value="ENDONUCLEASE RELATED"/>
    <property type="match status" value="1"/>
</dbReference>
<dbReference type="AlphaFoldDB" id="A0A1X0NMX5"/>
<evidence type="ECO:0000259" key="6">
    <source>
        <dbReference type="SMART" id="SM00892"/>
    </source>
</evidence>
<dbReference type="OrthoDB" id="266836at2759"/>
<dbReference type="EMBL" id="NBCO01000030">
    <property type="protein sequence ID" value="ORC86064.1"/>
    <property type="molecule type" value="Genomic_DNA"/>
</dbReference>
<evidence type="ECO:0000256" key="1">
    <source>
        <dbReference type="ARBA" id="ARBA00010052"/>
    </source>
</evidence>
<comment type="similarity">
    <text evidence="1">Belongs to the DNA/RNA non-specific endonuclease family.</text>
</comment>
<dbReference type="SMART" id="SM00892">
    <property type="entry name" value="Endonuclease_NS"/>
    <property type="match status" value="1"/>
</dbReference>
<comment type="caution">
    <text evidence="7">The sequence shown here is derived from an EMBL/GenBank/DDBJ whole genome shotgun (WGS) entry which is preliminary data.</text>
</comment>
<feature type="active site" description="Proton acceptor" evidence="2">
    <location>
        <position position="154"/>
    </location>
</feature>
<dbReference type="InterPro" id="IPR020821">
    <property type="entry name" value="ENPP1-3/EXOG-like_nuc-like"/>
</dbReference>
<dbReference type="GO" id="GO:0046872">
    <property type="term" value="F:metal ion binding"/>
    <property type="evidence" value="ECO:0007669"/>
    <property type="project" value="UniProtKB-KW"/>
</dbReference>